<dbReference type="Proteomes" id="UP000068382">
    <property type="component" value="Unassembled WGS sequence"/>
</dbReference>
<dbReference type="InterPro" id="IPR000620">
    <property type="entry name" value="EamA_dom"/>
</dbReference>
<evidence type="ECO:0000313" key="9">
    <source>
        <dbReference type="Proteomes" id="UP000068382"/>
    </source>
</evidence>
<evidence type="ECO:0000256" key="5">
    <source>
        <dbReference type="ARBA" id="ARBA00023136"/>
    </source>
</evidence>
<keyword evidence="5 6" id="KW-0472">Membrane</keyword>
<feature type="transmembrane region" description="Helical" evidence="6">
    <location>
        <begin position="49"/>
        <end position="68"/>
    </location>
</feature>
<dbReference type="PANTHER" id="PTHR22911:SF6">
    <property type="entry name" value="SOLUTE CARRIER FAMILY 35 MEMBER G1"/>
    <property type="match status" value="1"/>
</dbReference>
<feature type="domain" description="EamA" evidence="7">
    <location>
        <begin position="20"/>
        <end position="150"/>
    </location>
</feature>
<dbReference type="RefSeq" id="WP_068244012.1">
    <property type="nucleotide sequence ID" value="NZ_LPUY01000074.1"/>
</dbReference>
<evidence type="ECO:0000259" key="7">
    <source>
        <dbReference type="Pfam" id="PF00892"/>
    </source>
</evidence>
<feature type="transmembrane region" description="Helical" evidence="6">
    <location>
        <begin position="134"/>
        <end position="151"/>
    </location>
</feature>
<comment type="similarity">
    <text evidence="2">Belongs to the drug/metabolite transporter (DMT) superfamily. 10 TMS drug/metabolite exporter (DME) (TC 2.A.7.3) family.</text>
</comment>
<evidence type="ECO:0000256" key="2">
    <source>
        <dbReference type="ARBA" id="ARBA00009853"/>
    </source>
</evidence>
<keyword evidence="4 6" id="KW-1133">Transmembrane helix</keyword>
<comment type="subcellular location">
    <subcellularLocation>
        <location evidence="1">Membrane</location>
        <topology evidence="1">Multi-pass membrane protein</topology>
    </subcellularLocation>
</comment>
<evidence type="ECO:0000256" key="6">
    <source>
        <dbReference type="SAM" id="Phobius"/>
    </source>
</evidence>
<dbReference type="OrthoDB" id="9810329at2"/>
<dbReference type="InterPro" id="IPR037185">
    <property type="entry name" value="EmrE-like"/>
</dbReference>
<dbReference type="PANTHER" id="PTHR22911">
    <property type="entry name" value="ACYL-MALONYL CONDENSING ENZYME-RELATED"/>
    <property type="match status" value="1"/>
</dbReference>
<evidence type="ECO:0000256" key="4">
    <source>
        <dbReference type="ARBA" id="ARBA00022989"/>
    </source>
</evidence>
<dbReference type="PATRIC" id="fig|1768241.3.peg.2625"/>
<keyword evidence="3 6" id="KW-0812">Transmembrane</keyword>
<dbReference type="SUPFAM" id="SSF103481">
    <property type="entry name" value="Multidrug resistance efflux transporter EmrE"/>
    <property type="match status" value="2"/>
</dbReference>
<evidence type="ECO:0000256" key="3">
    <source>
        <dbReference type="ARBA" id="ARBA00022692"/>
    </source>
</evidence>
<proteinExistence type="inferred from homology"/>
<dbReference type="EMBL" id="LPUY01000074">
    <property type="protein sequence ID" value="KUP92535.1"/>
    <property type="molecule type" value="Genomic_DNA"/>
</dbReference>
<feature type="transmembrane region" description="Helical" evidence="6">
    <location>
        <begin position="16"/>
        <end position="37"/>
    </location>
</feature>
<dbReference type="GO" id="GO:0016020">
    <property type="term" value="C:membrane"/>
    <property type="evidence" value="ECO:0007669"/>
    <property type="project" value="UniProtKB-SubCell"/>
</dbReference>
<evidence type="ECO:0000256" key="1">
    <source>
        <dbReference type="ARBA" id="ARBA00004141"/>
    </source>
</evidence>
<sequence>MRDSAAVKSAERDTTFLYAGIWMIGAILSFSAMAVAGREASLSLDTFEIMMYRSCVGVLVVTILITALRRWPQVGFSHIKQHGLRNMAHFTGQNLWFYAVSVIPLAQVFALEFTSPIWVILLAPIFLGEKLTRMRGLAVCLGFVGILIVARPSPATFNIGLACAAASAVFFALTNIATKRLTRTESIWSIMFWLTVMQLVLGIVFAGWDLDIALPDAQNLPFLLIIGCAGLSAHFCITNALSLAPAAVVVPIDFVRLPFIALLGWLIYSEPVEIWLFVGAALILTGNFLNIVSSRQQ</sequence>
<feature type="transmembrane region" description="Helical" evidence="6">
    <location>
        <begin position="220"/>
        <end position="241"/>
    </location>
</feature>
<feature type="transmembrane region" description="Helical" evidence="6">
    <location>
        <begin position="248"/>
        <end position="268"/>
    </location>
</feature>
<name>A0A132BVW8_9RHOB</name>
<protein>
    <submittedName>
        <fullName evidence="8">Riboflavin transporter</fullName>
    </submittedName>
</protein>
<evidence type="ECO:0000313" key="8">
    <source>
        <dbReference type="EMBL" id="KUP92535.1"/>
    </source>
</evidence>
<reference evidence="8 9" key="1">
    <citation type="submission" date="2015-12" db="EMBL/GenBank/DDBJ databases">
        <title>Genome sequence of the marine Rhodobacteraceae strain O3.65, Candidatus Tritonibacter horizontis.</title>
        <authorList>
            <person name="Poehlein A."/>
            <person name="Giebel H.A."/>
            <person name="Voget S."/>
            <person name="Brinkhoff T."/>
        </authorList>
    </citation>
    <scope>NUCLEOTIDE SEQUENCE [LARGE SCALE GENOMIC DNA]</scope>
    <source>
        <strain evidence="8 9">O3.65</strain>
    </source>
</reference>
<feature type="transmembrane region" description="Helical" evidence="6">
    <location>
        <begin position="274"/>
        <end position="292"/>
    </location>
</feature>
<dbReference type="Pfam" id="PF00892">
    <property type="entry name" value="EamA"/>
    <property type="match status" value="2"/>
</dbReference>
<feature type="domain" description="EamA" evidence="7">
    <location>
        <begin position="159"/>
        <end position="290"/>
    </location>
</feature>
<gene>
    <name evidence="8" type="primary">ribN_5</name>
    <name evidence="8" type="ORF">TRIHO_25050</name>
</gene>
<accession>A0A132BVW8</accession>
<feature type="transmembrane region" description="Helical" evidence="6">
    <location>
        <begin position="157"/>
        <end position="178"/>
    </location>
</feature>
<dbReference type="AlphaFoldDB" id="A0A132BVW8"/>
<organism evidence="8 9">
    <name type="scientific">Tritonibacter horizontis</name>
    <dbReference type="NCBI Taxonomy" id="1768241"/>
    <lineage>
        <taxon>Bacteria</taxon>
        <taxon>Pseudomonadati</taxon>
        <taxon>Pseudomonadota</taxon>
        <taxon>Alphaproteobacteria</taxon>
        <taxon>Rhodobacterales</taxon>
        <taxon>Paracoccaceae</taxon>
        <taxon>Tritonibacter</taxon>
    </lineage>
</organism>
<keyword evidence="9" id="KW-1185">Reference proteome</keyword>
<comment type="caution">
    <text evidence="8">The sequence shown here is derived from an EMBL/GenBank/DDBJ whole genome shotgun (WGS) entry which is preliminary data.</text>
</comment>
<feature type="transmembrane region" description="Helical" evidence="6">
    <location>
        <begin position="190"/>
        <end position="208"/>
    </location>
</feature>
<feature type="transmembrane region" description="Helical" evidence="6">
    <location>
        <begin position="95"/>
        <end position="122"/>
    </location>
</feature>